<dbReference type="Proteomes" id="UP001054837">
    <property type="component" value="Unassembled WGS sequence"/>
</dbReference>
<name>A0AAV4N2T9_9ARAC</name>
<evidence type="ECO:0000313" key="2">
    <source>
        <dbReference type="Proteomes" id="UP001054837"/>
    </source>
</evidence>
<sequence>MTFHLPCKYFVYLSFNAFSNEVLFRMEHFQLTNEISRRSKRSSSQEEIVIIHTRGGQMLFWSTHSLVFRFRSSLWRPWRRAVGDERRLKRTVLRR</sequence>
<reference evidence="1 2" key="1">
    <citation type="submission" date="2021-06" db="EMBL/GenBank/DDBJ databases">
        <title>Caerostris darwini draft genome.</title>
        <authorList>
            <person name="Kono N."/>
            <person name="Arakawa K."/>
        </authorList>
    </citation>
    <scope>NUCLEOTIDE SEQUENCE [LARGE SCALE GENOMIC DNA]</scope>
</reference>
<comment type="caution">
    <text evidence="1">The sequence shown here is derived from an EMBL/GenBank/DDBJ whole genome shotgun (WGS) entry which is preliminary data.</text>
</comment>
<protein>
    <submittedName>
        <fullName evidence="1">Uncharacterized protein</fullName>
    </submittedName>
</protein>
<dbReference type="AlphaFoldDB" id="A0AAV4N2T9"/>
<evidence type="ECO:0000313" key="1">
    <source>
        <dbReference type="EMBL" id="GIX78140.1"/>
    </source>
</evidence>
<accession>A0AAV4N2T9</accession>
<proteinExistence type="predicted"/>
<keyword evidence="2" id="KW-1185">Reference proteome</keyword>
<dbReference type="EMBL" id="BPLQ01001079">
    <property type="protein sequence ID" value="GIX78140.1"/>
    <property type="molecule type" value="Genomic_DNA"/>
</dbReference>
<organism evidence="1 2">
    <name type="scientific">Caerostris darwini</name>
    <dbReference type="NCBI Taxonomy" id="1538125"/>
    <lineage>
        <taxon>Eukaryota</taxon>
        <taxon>Metazoa</taxon>
        <taxon>Ecdysozoa</taxon>
        <taxon>Arthropoda</taxon>
        <taxon>Chelicerata</taxon>
        <taxon>Arachnida</taxon>
        <taxon>Araneae</taxon>
        <taxon>Araneomorphae</taxon>
        <taxon>Entelegynae</taxon>
        <taxon>Araneoidea</taxon>
        <taxon>Araneidae</taxon>
        <taxon>Caerostris</taxon>
    </lineage>
</organism>
<gene>
    <name evidence="1" type="ORF">CDAR_508731</name>
</gene>